<dbReference type="RefSeq" id="XP_068357726.1">
    <property type="nucleotide sequence ID" value="XM_068505807.1"/>
</dbReference>
<dbReference type="VEuPathDB" id="TrichDB:TRFO_27847"/>
<dbReference type="Proteomes" id="UP000179807">
    <property type="component" value="Unassembled WGS sequence"/>
</dbReference>
<keyword evidence="2" id="KW-1185">Reference proteome</keyword>
<organism evidence="1 2">
    <name type="scientific">Tritrichomonas foetus</name>
    <dbReference type="NCBI Taxonomy" id="1144522"/>
    <lineage>
        <taxon>Eukaryota</taxon>
        <taxon>Metamonada</taxon>
        <taxon>Parabasalia</taxon>
        <taxon>Tritrichomonadida</taxon>
        <taxon>Tritrichomonadidae</taxon>
        <taxon>Tritrichomonas</taxon>
    </lineage>
</organism>
<evidence type="ECO:0000313" key="2">
    <source>
        <dbReference type="Proteomes" id="UP000179807"/>
    </source>
</evidence>
<reference evidence="1" key="1">
    <citation type="submission" date="2016-10" db="EMBL/GenBank/DDBJ databases">
        <authorList>
            <person name="Benchimol M."/>
            <person name="Almeida L.G."/>
            <person name="Vasconcelos A.T."/>
            <person name="Perreira-Neves A."/>
            <person name="Rosa I.A."/>
            <person name="Tasca T."/>
            <person name="Bogo M.R."/>
            <person name="de Souza W."/>
        </authorList>
    </citation>
    <scope>NUCLEOTIDE SEQUENCE [LARGE SCALE GENOMIC DNA]</scope>
    <source>
        <strain evidence="1">K</strain>
    </source>
</reference>
<evidence type="ECO:0000313" key="1">
    <source>
        <dbReference type="EMBL" id="OHT04590.1"/>
    </source>
</evidence>
<comment type="caution">
    <text evidence="1">The sequence shown here is derived from an EMBL/GenBank/DDBJ whole genome shotgun (WGS) entry which is preliminary data.</text>
</comment>
<sequence length="74" mass="8835">MQPPPEFTEEMHHVGNEENDHHFQMILNFIETYSNLSQNLSPNILDVVDDPKKFVYHKPPICDFKRKFETIFCI</sequence>
<accession>A0A1J4K4H9</accession>
<dbReference type="GeneID" id="94840511"/>
<proteinExistence type="predicted"/>
<dbReference type="EMBL" id="MLAK01000787">
    <property type="protein sequence ID" value="OHT04590.1"/>
    <property type="molecule type" value="Genomic_DNA"/>
</dbReference>
<dbReference type="AlphaFoldDB" id="A0A1J4K4H9"/>
<name>A0A1J4K4H9_9EUKA</name>
<protein>
    <submittedName>
        <fullName evidence="1">Uncharacterized protein</fullName>
    </submittedName>
</protein>
<gene>
    <name evidence="1" type="ORF">TRFO_27847</name>
</gene>